<feature type="coiled-coil region" evidence="1">
    <location>
        <begin position="64"/>
        <end position="94"/>
    </location>
</feature>
<dbReference type="SUPFAM" id="SSF88659">
    <property type="entry name" value="Sigma3 and sigma4 domains of RNA polymerase sigma factors"/>
    <property type="match status" value="1"/>
</dbReference>
<dbReference type="Pfam" id="PF07374">
    <property type="entry name" value="DUF1492"/>
    <property type="match status" value="1"/>
</dbReference>
<evidence type="ECO:0000256" key="1">
    <source>
        <dbReference type="SAM" id="Coils"/>
    </source>
</evidence>
<dbReference type="EMBL" id="BK015393">
    <property type="protein sequence ID" value="DAE04691.1"/>
    <property type="molecule type" value="Genomic_DNA"/>
</dbReference>
<reference evidence="2" key="1">
    <citation type="journal article" date="2021" name="Proc. Natl. Acad. Sci. U.S.A.">
        <title>A Catalog of Tens of Thousands of Viruses from Human Metagenomes Reveals Hidden Associations with Chronic Diseases.</title>
        <authorList>
            <person name="Tisza M.J."/>
            <person name="Buck C.B."/>
        </authorList>
    </citation>
    <scope>NUCLEOTIDE SEQUENCE</scope>
    <source>
        <strain evidence="2">CtFSL3</strain>
    </source>
</reference>
<proteinExistence type="predicted"/>
<dbReference type="Gene3D" id="1.20.140.160">
    <property type="match status" value="1"/>
</dbReference>
<dbReference type="InterPro" id="IPR010861">
    <property type="entry name" value="DUF1492"/>
</dbReference>
<evidence type="ECO:0000313" key="2">
    <source>
        <dbReference type="EMBL" id="DAE04691.1"/>
    </source>
</evidence>
<sequence length="145" mass="17218">MTAYEYLSQLTYIDRRIQYDLMELEELRLRSMSVSSPNLEESFSHGGSTEAPFVKVLELLWKRQEQVNRELAELDAKREEIKGVIEQLENKDERMLLLYRYVQGMKWEDIGEQLHAGRTTLHRWHKQALSKIKVPEPQKMEHNGT</sequence>
<protein>
    <submittedName>
        <fullName evidence="2">Sigma70</fullName>
    </submittedName>
</protein>
<keyword evidence="1" id="KW-0175">Coiled coil</keyword>
<organism evidence="2">
    <name type="scientific">Siphoviridae sp. ctFSL3</name>
    <dbReference type="NCBI Taxonomy" id="2825404"/>
    <lineage>
        <taxon>Viruses</taxon>
        <taxon>Duplodnaviria</taxon>
        <taxon>Heunggongvirae</taxon>
        <taxon>Uroviricota</taxon>
        <taxon>Caudoviricetes</taxon>
    </lineage>
</organism>
<accession>A0A8S5PE11</accession>
<name>A0A8S5PE11_9CAUD</name>
<dbReference type="InterPro" id="IPR013324">
    <property type="entry name" value="RNA_pol_sigma_r3/r4-like"/>
</dbReference>